<reference evidence="2 3" key="1">
    <citation type="submission" date="2015-12" db="EMBL/GenBank/DDBJ databases">
        <title>Haloprofundus marisrubri gen. nov., sp. nov., an extremely halophilic archaeon isolated from the Discovery deep brine-seawater interface in the Red Sea.</title>
        <authorList>
            <person name="Zhang G."/>
            <person name="Stingl U."/>
            <person name="Rashid M."/>
        </authorList>
    </citation>
    <scope>NUCLEOTIDE SEQUENCE [LARGE SCALE GENOMIC DNA]</scope>
    <source>
        <strain evidence="2 3">SB9</strain>
    </source>
</reference>
<dbReference type="InterPro" id="IPR001962">
    <property type="entry name" value="Asn_synthase"/>
</dbReference>
<evidence type="ECO:0000313" key="3">
    <source>
        <dbReference type="Proteomes" id="UP000054387"/>
    </source>
</evidence>
<comment type="caution">
    <text evidence="2">The sequence shown here is derived from an EMBL/GenBank/DDBJ whole genome shotgun (WGS) entry which is preliminary data.</text>
</comment>
<dbReference type="AlphaFoldDB" id="A0A0W1R4N4"/>
<gene>
    <name evidence="2" type="ORF">AUR64_19410</name>
</gene>
<dbReference type="Gene3D" id="3.60.20.10">
    <property type="entry name" value="Glutamine Phosphoribosylpyrophosphate, subunit 1, domain 1"/>
    <property type="match status" value="1"/>
</dbReference>
<dbReference type="RefSeq" id="WP_058583121.1">
    <property type="nucleotide sequence ID" value="NZ_LOPU01000031.1"/>
</dbReference>
<name>A0A0W1R4N4_9EURY</name>
<organism evidence="2 3">
    <name type="scientific">Haloprofundus marisrubri</name>
    <dbReference type="NCBI Taxonomy" id="1514971"/>
    <lineage>
        <taxon>Archaea</taxon>
        <taxon>Methanobacteriati</taxon>
        <taxon>Methanobacteriota</taxon>
        <taxon>Stenosarchaea group</taxon>
        <taxon>Halobacteria</taxon>
        <taxon>Halobacteriales</taxon>
        <taxon>Haloferacaceae</taxon>
        <taxon>Haloprofundus</taxon>
    </lineage>
</organism>
<sequence>MKKQFFGVFGDADEFERLRSPQEFDAVVGGDVATVGIRDPALGHPGRSDTYSGPKGECAVWGEAYAPGTHANVAEWVLDRYAEVGREAFSELNGSYLVFLERDGEAVVVNDPIRSWDCFYADTDHGRVFSTDSAAVARTLSGHAVRRDALLEFLHLGVVLGEKSLLERMFRLPIDSALTESAVHDLSRFVYEPKEFDYVQELADRLGRAVRRRARSPGRKGLLLSAGYDSRTVLSKMPEIEHCYTVGHPEGQETDGARTLAAQYGAEHTAFRPTHRYLMADESKVRYSQGIKESLHIHHAGYTDEMGVDSMFHGLLCDTFLRGHFLAQDGVELFGKTVPFRRLDPDPDPVENLLSKLGYMPEASQAVAEQLVGLDVDPATFVRDAVSREFEKAWDRADGVQNAIDLTGISNQPSTPFRTHLADNFFESFVIADAELLDWHLTTPPQYRNTATFIKALRRLDDDILQNPPPDRPYDTQIFNHVEGFLRRKLPLVEGFESPWPDRRDIYSEYELDDVLFPDEPYVHDLPVRHKLRINDSFGWLELCTERSIRPKEVFAVDERVPDASKRGA</sequence>
<dbReference type="Proteomes" id="UP000054387">
    <property type="component" value="Unassembled WGS sequence"/>
</dbReference>
<keyword evidence="3" id="KW-1185">Reference proteome</keyword>
<dbReference type="GO" id="GO:0006529">
    <property type="term" value="P:asparagine biosynthetic process"/>
    <property type="evidence" value="ECO:0007669"/>
    <property type="project" value="InterPro"/>
</dbReference>
<protein>
    <recommendedName>
        <fullName evidence="1">Asparagine synthetase domain-containing protein</fullName>
    </recommendedName>
</protein>
<evidence type="ECO:0000259" key="1">
    <source>
        <dbReference type="Pfam" id="PF00733"/>
    </source>
</evidence>
<dbReference type="OrthoDB" id="297261at2157"/>
<dbReference type="InterPro" id="IPR029055">
    <property type="entry name" value="Ntn_hydrolases_N"/>
</dbReference>
<dbReference type="Gene3D" id="3.40.50.620">
    <property type="entry name" value="HUPs"/>
    <property type="match status" value="1"/>
</dbReference>
<proteinExistence type="predicted"/>
<feature type="domain" description="Asparagine synthetase" evidence="1">
    <location>
        <begin position="201"/>
        <end position="280"/>
    </location>
</feature>
<dbReference type="EMBL" id="LOPU01000031">
    <property type="protein sequence ID" value="KTG08401.1"/>
    <property type="molecule type" value="Genomic_DNA"/>
</dbReference>
<accession>A0A0W1R4N4</accession>
<evidence type="ECO:0000313" key="2">
    <source>
        <dbReference type="EMBL" id="KTG08401.1"/>
    </source>
</evidence>
<dbReference type="Pfam" id="PF00733">
    <property type="entry name" value="Asn_synthase"/>
    <property type="match status" value="1"/>
</dbReference>
<dbReference type="STRING" id="1514971.AUR64_19410"/>
<dbReference type="InterPro" id="IPR014729">
    <property type="entry name" value="Rossmann-like_a/b/a_fold"/>
</dbReference>
<dbReference type="GO" id="GO:0004066">
    <property type="term" value="F:asparagine synthase (glutamine-hydrolyzing) activity"/>
    <property type="evidence" value="ECO:0007669"/>
    <property type="project" value="InterPro"/>
</dbReference>
<dbReference type="SUPFAM" id="SSF52402">
    <property type="entry name" value="Adenine nucleotide alpha hydrolases-like"/>
    <property type="match status" value="1"/>
</dbReference>